<accession>A0A178VBZ9</accession>
<feature type="compositionally biased region" description="Low complexity" evidence="1">
    <location>
        <begin position="301"/>
        <end position="310"/>
    </location>
</feature>
<dbReference type="Proteomes" id="UP000078284">
    <property type="component" value="Chromosome 3"/>
</dbReference>
<reference evidence="3" key="1">
    <citation type="journal article" date="2016" name="Proc. Natl. Acad. Sci. U.S.A.">
        <title>Chromosome-level assembly of Arabidopsis thaliana Ler reveals the extent of translocation and inversion polymorphisms.</title>
        <authorList>
            <person name="Zapata L."/>
            <person name="Ding J."/>
            <person name="Willing E.M."/>
            <person name="Hartwig B."/>
            <person name="Bezdan D."/>
            <person name="Jiao W.B."/>
            <person name="Patel V."/>
            <person name="Velikkakam James G."/>
            <person name="Koornneef M."/>
            <person name="Ossowski S."/>
            <person name="Schneeberger K."/>
        </authorList>
    </citation>
    <scope>NUCLEOTIDE SEQUENCE [LARGE SCALE GENOMIC DNA]</scope>
    <source>
        <strain evidence="3">cv. Landsberg erecta</strain>
    </source>
</reference>
<dbReference type="EMBL" id="LUHQ01000003">
    <property type="protein sequence ID" value="OAP03887.1"/>
    <property type="molecule type" value="Genomic_DNA"/>
</dbReference>
<name>A0A178VBZ9_ARATH</name>
<dbReference type="Pfam" id="PF03004">
    <property type="entry name" value="Transposase_24"/>
    <property type="match status" value="1"/>
</dbReference>
<organism evidence="2 3">
    <name type="scientific">Arabidopsis thaliana</name>
    <name type="common">Mouse-ear cress</name>
    <dbReference type="NCBI Taxonomy" id="3702"/>
    <lineage>
        <taxon>Eukaryota</taxon>
        <taxon>Viridiplantae</taxon>
        <taxon>Streptophyta</taxon>
        <taxon>Embryophyta</taxon>
        <taxon>Tracheophyta</taxon>
        <taxon>Spermatophyta</taxon>
        <taxon>Magnoliopsida</taxon>
        <taxon>eudicotyledons</taxon>
        <taxon>Gunneridae</taxon>
        <taxon>Pentapetalae</taxon>
        <taxon>rosids</taxon>
        <taxon>malvids</taxon>
        <taxon>Brassicales</taxon>
        <taxon>Brassicaceae</taxon>
        <taxon>Camelineae</taxon>
        <taxon>Arabidopsis</taxon>
    </lineage>
</organism>
<evidence type="ECO:0000256" key="1">
    <source>
        <dbReference type="SAM" id="MobiDB-lite"/>
    </source>
</evidence>
<dbReference type="AlphaFoldDB" id="A0A178VBZ9"/>
<feature type="compositionally biased region" description="Polar residues" evidence="1">
    <location>
        <begin position="333"/>
        <end position="347"/>
    </location>
</feature>
<proteinExistence type="predicted"/>
<feature type="region of interest" description="Disordered" evidence="1">
    <location>
        <begin position="112"/>
        <end position="143"/>
    </location>
</feature>
<feature type="region of interest" description="Disordered" evidence="1">
    <location>
        <begin position="299"/>
        <end position="347"/>
    </location>
</feature>
<feature type="compositionally biased region" description="Polar residues" evidence="1">
    <location>
        <begin position="311"/>
        <end position="321"/>
    </location>
</feature>
<evidence type="ECO:0000313" key="3">
    <source>
        <dbReference type="Proteomes" id="UP000078284"/>
    </source>
</evidence>
<evidence type="ECO:0000313" key="2">
    <source>
        <dbReference type="EMBL" id="OAP03887.1"/>
    </source>
</evidence>
<protein>
    <submittedName>
        <fullName evidence="2">Uncharacterized protein</fullName>
    </submittedName>
</protein>
<dbReference type="InterPro" id="IPR004252">
    <property type="entry name" value="Probable_transposase_24"/>
</dbReference>
<gene>
    <name evidence="2" type="ordered locus">AXX17_At3g33590</name>
</gene>
<comment type="caution">
    <text evidence="2">The sequence shown here is derived from an EMBL/GenBank/DDBJ whole genome shotgun (WGS) entry which is preliminary data.</text>
</comment>
<sequence>MLLLQVTHRRSKIIAKPTLAIPVDTRFACYVHRFACYVHRFVCSIHRFTINARVRSEFDSKLKSRMCDQVCRWKGKWREIGDDAKPKWIDPEVWAALVKFWLDPKSEAKSINSRKARYHDPDGTGISKHRSGQTSFKARARKHSEKTGELTPDFLQVLEETHRKPDGSFTDGKSESIYKEVSSRIQELESELCVGENESSGSGGLSIHTKNKIYTEVAPRERKIEFMVLVLCSKKQPLPIAVLLLQLKILCFLRRSLHTLKQLFKLRRHNYKRVPRRCTKSLSTFAKKDPVFAAMLESENESTATNTEANRVSTPQTTPVTPLTGENMGDNPGNGTATATASLSKSF</sequence>